<dbReference type="AlphaFoldDB" id="A0A3B0ZSA2"/>
<feature type="transmembrane region" description="Helical" evidence="1">
    <location>
        <begin position="118"/>
        <end position="138"/>
    </location>
</feature>
<feature type="transmembrane region" description="Helical" evidence="1">
    <location>
        <begin position="53"/>
        <end position="77"/>
    </location>
</feature>
<sequence>MDDRYTSVTSVWLIIIPMLISVYIASLLTIAVFANAIDGFLFAHDSSNIRTTFIYGSIFIGFFVASFCISIAAYIAIPVYKKIFMVVVFFIPIIWPNIISLFLFGIENAQYIISKIDIELVVFVVGSILGGFIAYNVADNIESKSDAR</sequence>
<keyword evidence="1" id="KW-0812">Transmembrane</keyword>
<reference evidence="2" key="1">
    <citation type="submission" date="2018-06" db="EMBL/GenBank/DDBJ databases">
        <authorList>
            <person name="Zhirakovskaya E."/>
        </authorList>
    </citation>
    <scope>NUCLEOTIDE SEQUENCE</scope>
</reference>
<gene>
    <name evidence="2" type="ORF">MNBD_GAMMA22-1728</name>
</gene>
<accession>A0A3B0ZSA2</accession>
<feature type="transmembrane region" description="Helical" evidence="1">
    <location>
        <begin position="12"/>
        <end position="41"/>
    </location>
</feature>
<keyword evidence="1" id="KW-0472">Membrane</keyword>
<proteinExistence type="predicted"/>
<evidence type="ECO:0000313" key="2">
    <source>
        <dbReference type="EMBL" id="VAW96425.1"/>
    </source>
</evidence>
<organism evidence="2">
    <name type="scientific">hydrothermal vent metagenome</name>
    <dbReference type="NCBI Taxonomy" id="652676"/>
    <lineage>
        <taxon>unclassified sequences</taxon>
        <taxon>metagenomes</taxon>
        <taxon>ecological metagenomes</taxon>
    </lineage>
</organism>
<feature type="transmembrane region" description="Helical" evidence="1">
    <location>
        <begin position="83"/>
        <end position="106"/>
    </location>
</feature>
<keyword evidence="1" id="KW-1133">Transmembrane helix</keyword>
<protein>
    <submittedName>
        <fullName evidence="2">Uncharacterized protein</fullName>
    </submittedName>
</protein>
<dbReference type="EMBL" id="UOFS01000027">
    <property type="protein sequence ID" value="VAW96425.1"/>
    <property type="molecule type" value="Genomic_DNA"/>
</dbReference>
<evidence type="ECO:0000256" key="1">
    <source>
        <dbReference type="SAM" id="Phobius"/>
    </source>
</evidence>
<name>A0A3B0ZSA2_9ZZZZ</name>